<dbReference type="Proteomes" id="UP000245340">
    <property type="component" value="Unplaced"/>
</dbReference>
<sequence>MNHFQTILTRVRMLLSSHRPSQVQALLDHMLEKELLSREYHFALLCEPDGEALARKISLTLLEKGDPDLALLRWAWSGLQVPVAERNPDSKDHGDGKVELDRSQGMWLIWQEQQALGRLGL</sequence>
<accession>A0A9B0LPD7</accession>
<organism evidence="1 2">
    <name type="scientific">Odobenus rosmarus divergens</name>
    <name type="common">Pacific walrus</name>
    <dbReference type="NCBI Taxonomy" id="9708"/>
    <lineage>
        <taxon>Eukaryota</taxon>
        <taxon>Metazoa</taxon>
        <taxon>Chordata</taxon>
        <taxon>Craniata</taxon>
        <taxon>Vertebrata</taxon>
        <taxon>Euteleostomi</taxon>
        <taxon>Mammalia</taxon>
        <taxon>Eutheria</taxon>
        <taxon>Laurasiatheria</taxon>
        <taxon>Carnivora</taxon>
        <taxon>Caniformia</taxon>
        <taxon>Pinnipedia</taxon>
        <taxon>Odobenidae</taxon>
        <taxon>Odobenus</taxon>
    </lineage>
</organism>
<evidence type="ECO:0000313" key="2">
    <source>
        <dbReference type="RefSeq" id="XP_004401325.1"/>
    </source>
</evidence>
<dbReference type="RefSeq" id="XP_004401325.1">
    <property type="nucleotide sequence ID" value="XM_004401268.1"/>
</dbReference>
<evidence type="ECO:0000313" key="1">
    <source>
        <dbReference type="Proteomes" id="UP000245340"/>
    </source>
</evidence>
<proteinExistence type="predicted"/>
<reference evidence="2" key="1">
    <citation type="submission" date="2025-08" db="UniProtKB">
        <authorList>
            <consortium name="RefSeq"/>
        </authorList>
    </citation>
    <scope>IDENTIFICATION</scope>
</reference>
<protein>
    <submittedName>
        <fullName evidence="2">MHC class II transactivator-like</fullName>
    </submittedName>
</protein>
<dbReference type="SUPFAM" id="SSF47986">
    <property type="entry name" value="DEATH domain"/>
    <property type="match status" value="1"/>
</dbReference>
<dbReference type="AlphaFoldDB" id="A0A9B0LPD7"/>
<name>A0A9B0LPD7_ODORO</name>
<dbReference type="InterPro" id="IPR011029">
    <property type="entry name" value="DEATH-like_dom_sf"/>
</dbReference>
<keyword evidence="1" id="KW-1185">Reference proteome</keyword>
<gene>
    <name evidence="2" type="primary">LOC101383194</name>
</gene>